<keyword evidence="2" id="KW-1185">Reference proteome</keyword>
<reference evidence="2" key="1">
    <citation type="journal article" date="2019" name="Int. J. Syst. Evol. Microbiol.">
        <title>The Global Catalogue of Microorganisms (GCM) 10K type strain sequencing project: providing services to taxonomists for standard genome sequencing and annotation.</title>
        <authorList>
            <consortium name="The Broad Institute Genomics Platform"/>
            <consortium name="The Broad Institute Genome Sequencing Center for Infectious Disease"/>
            <person name="Wu L."/>
            <person name="Ma J."/>
        </authorList>
    </citation>
    <scope>NUCLEOTIDE SEQUENCE [LARGE SCALE GENOMIC DNA]</scope>
    <source>
        <strain evidence="2">CECT 8482</strain>
    </source>
</reference>
<name>A0ABT8DFB0_9RHOB</name>
<evidence type="ECO:0000313" key="1">
    <source>
        <dbReference type="EMBL" id="MDN3713799.1"/>
    </source>
</evidence>
<proteinExistence type="predicted"/>
<protein>
    <recommendedName>
        <fullName evidence="3">MFS transporter</fullName>
    </recommendedName>
</protein>
<accession>A0ABT8DFB0</accession>
<evidence type="ECO:0008006" key="3">
    <source>
        <dbReference type="Google" id="ProtNLM"/>
    </source>
</evidence>
<sequence>MTSTLSTRVLLLIAIGIAVNMALGQIAQAIKLPIFLDRSGPWLSLSWRGLGLAF</sequence>
<comment type="caution">
    <text evidence="1">The sequence shown here is derived from an EMBL/GenBank/DDBJ whole genome shotgun (WGS) entry which is preliminary data.</text>
</comment>
<evidence type="ECO:0000313" key="2">
    <source>
        <dbReference type="Proteomes" id="UP001243846"/>
    </source>
</evidence>
<gene>
    <name evidence="1" type="ORF">QWZ10_22255</name>
</gene>
<dbReference type="Proteomes" id="UP001243846">
    <property type="component" value="Unassembled WGS sequence"/>
</dbReference>
<organism evidence="1 2">
    <name type="scientific">Paracoccus cavernae</name>
    <dbReference type="NCBI Taxonomy" id="1571207"/>
    <lineage>
        <taxon>Bacteria</taxon>
        <taxon>Pseudomonadati</taxon>
        <taxon>Pseudomonadota</taxon>
        <taxon>Alphaproteobacteria</taxon>
        <taxon>Rhodobacterales</taxon>
        <taxon>Paracoccaceae</taxon>
        <taxon>Paracoccus</taxon>
    </lineage>
</organism>
<dbReference type="EMBL" id="JAUFRC010000002">
    <property type="protein sequence ID" value="MDN3713799.1"/>
    <property type="molecule type" value="Genomic_DNA"/>
</dbReference>